<reference evidence="1 2" key="1">
    <citation type="journal article" date="2020" name="IScience">
        <title>Genome Sequencing of the Endangered Kingdonia uniflora (Circaeasteraceae, Ranunculales) Reveals Potential Mechanisms of Evolutionary Specialization.</title>
        <authorList>
            <person name="Sun Y."/>
            <person name="Deng T."/>
            <person name="Zhang A."/>
            <person name="Moore M.J."/>
            <person name="Landis J.B."/>
            <person name="Lin N."/>
            <person name="Zhang H."/>
            <person name="Zhang X."/>
            <person name="Huang J."/>
            <person name="Zhang X."/>
            <person name="Sun H."/>
            <person name="Wang H."/>
        </authorList>
    </citation>
    <scope>NUCLEOTIDE SEQUENCE [LARGE SCALE GENOMIC DNA]</scope>
    <source>
        <strain evidence="1">TB1705</strain>
        <tissue evidence="1">Leaf</tissue>
    </source>
</reference>
<comment type="caution">
    <text evidence="1">The sequence shown here is derived from an EMBL/GenBank/DDBJ whole genome shotgun (WGS) entry which is preliminary data.</text>
</comment>
<dbReference type="InterPro" id="IPR007750">
    <property type="entry name" value="DUF674"/>
</dbReference>
<dbReference type="AlphaFoldDB" id="A0A7J7MJJ4"/>
<dbReference type="PANTHER" id="PTHR33103">
    <property type="entry name" value="OS01G0153900 PROTEIN"/>
    <property type="match status" value="1"/>
</dbReference>
<protein>
    <submittedName>
        <fullName evidence="1">Uncharacterized protein</fullName>
    </submittedName>
</protein>
<dbReference type="Proteomes" id="UP000541444">
    <property type="component" value="Unassembled WGS sequence"/>
</dbReference>
<organism evidence="1 2">
    <name type="scientific">Kingdonia uniflora</name>
    <dbReference type="NCBI Taxonomy" id="39325"/>
    <lineage>
        <taxon>Eukaryota</taxon>
        <taxon>Viridiplantae</taxon>
        <taxon>Streptophyta</taxon>
        <taxon>Embryophyta</taxon>
        <taxon>Tracheophyta</taxon>
        <taxon>Spermatophyta</taxon>
        <taxon>Magnoliopsida</taxon>
        <taxon>Ranunculales</taxon>
        <taxon>Circaeasteraceae</taxon>
        <taxon>Kingdonia</taxon>
    </lineage>
</organism>
<name>A0A7J7MJJ4_9MAGN</name>
<evidence type="ECO:0000313" key="2">
    <source>
        <dbReference type="Proteomes" id="UP000541444"/>
    </source>
</evidence>
<proteinExistence type="predicted"/>
<accession>A0A7J7MJJ4</accession>
<gene>
    <name evidence="1" type="ORF">GIB67_035788</name>
</gene>
<dbReference type="EMBL" id="JACGCM010001441">
    <property type="protein sequence ID" value="KAF6155041.1"/>
    <property type="molecule type" value="Genomic_DNA"/>
</dbReference>
<sequence>MRCKSKQPIYHEASLEDNGVEKEDNGDERVLVIGTSTFIITDDLQIMSMSTTSASLALMKNLDVMDMKALEEMIFDASLEQIIALLRLSLLSKRPLTDLLVLKKLYHPDLVYFQRRYPIQTSRLEDISIVDKKIAFKITIRKLIQKVLFAEVEEDFINFLFSLLTFPLGYVLNFSGPTSLWGSISNM</sequence>
<dbReference type="Pfam" id="PF05056">
    <property type="entry name" value="DUF674"/>
    <property type="match status" value="1"/>
</dbReference>
<dbReference type="OrthoDB" id="2014278at2759"/>
<dbReference type="PANTHER" id="PTHR33103:SF27">
    <property type="entry name" value="OS04G0594700 PROTEIN"/>
    <property type="match status" value="1"/>
</dbReference>
<keyword evidence="2" id="KW-1185">Reference proteome</keyword>
<evidence type="ECO:0000313" key="1">
    <source>
        <dbReference type="EMBL" id="KAF6155041.1"/>
    </source>
</evidence>